<dbReference type="RefSeq" id="WP_379876756.1">
    <property type="nucleotide sequence ID" value="NZ_JBHUIP010000012.1"/>
</dbReference>
<dbReference type="Pfam" id="PF01206">
    <property type="entry name" value="TusA"/>
    <property type="match status" value="1"/>
</dbReference>
<gene>
    <name evidence="3" type="ORF">ACFSM5_12570</name>
</gene>
<dbReference type="PANTHER" id="PTHR33279:SF6">
    <property type="entry name" value="SULFUR CARRIER PROTEIN YEDF-RELATED"/>
    <property type="match status" value="1"/>
</dbReference>
<dbReference type="PROSITE" id="PS01148">
    <property type="entry name" value="UPF0033"/>
    <property type="match status" value="1"/>
</dbReference>
<comment type="similarity">
    <text evidence="1">Belongs to the sulfur carrier protein TusA family.</text>
</comment>
<dbReference type="Proteomes" id="UP001597295">
    <property type="component" value="Unassembled WGS sequence"/>
</dbReference>
<dbReference type="EMBL" id="JBHUIP010000012">
    <property type="protein sequence ID" value="MFD2263726.1"/>
    <property type="molecule type" value="Genomic_DNA"/>
</dbReference>
<dbReference type="Gene3D" id="3.30.110.40">
    <property type="entry name" value="TusA-like domain"/>
    <property type="match status" value="1"/>
</dbReference>
<dbReference type="PANTHER" id="PTHR33279">
    <property type="entry name" value="SULFUR CARRIER PROTEIN YEDF-RELATED"/>
    <property type="match status" value="1"/>
</dbReference>
<feature type="domain" description="UPF0033" evidence="2">
    <location>
        <begin position="11"/>
        <end position="35"/>
    </location>
</feature>
<evidence type="ECO:0000256" key="1">
    <source>
        <dbReference type="ARBA" id="ARBA00008984"/>
    </source>
</evidence>
<proteinExistence type="inferred from homology"/>
<evidence type="ECO:0000313" key="4">
    <source>
        <dbReference type="Proteomes" id="UP001597295"/>
    </source>
</evidence>
<protein>
    <submittedName>
        <fullName evidence="3">Sulfurtransferase TusA family protein</fullName>
    </submittedName>
</protein>
<comment type="caution">
    <text evidence="3">The sequence shown here is derived from an EMBL/GenBank/DDBJ whole genome shotgun (WGS) entry which is preliminary data.</text>
</comment>
<keyword evidence="4" id="KW-1185">Reference proteome</keyword>
<dbReference type="CDD" id="cd00291">
    <property type="entry name" value="SirA_YedF_YeeD"/>
    <property type="match status" value="1"/>
</dbReference>
<dbReference type="InterPro" id="IPR036868">
    <property type="entry name" value="TusA-like_sf"/>
</dbReference>
<dbReference type="SUPFAM" id="SSF64307">
    <property type="entry name" value="SirA-like"/>
    <property type="match status" value="1"/>
</dbReference>
<sequence length="93" mass="10149">MSQERQSIDILDATGLSCPLPVLRARKHLNSIQAGARLTVLATDPASARDFPRFCESTSHRLIEVTEEAGVFRFVIEKGPDRNSVQESGGPSL</sequence>
<evidence type="ECO:0000313" key="3">
    <source>
        <dbReference type="EMBL" id="MFD2263726.1"/>
    </source>
</evidence>
<dbReference type="InterPro" id="IPR001455">
    <property type="entry name" value="TusA-like"/>
</dbReference>
<evidence type="ECO:0000259" key="2">
    <source>
        <dbReference type="PROSITE" id="PS01148"/>
    </source>
</evidence>
<accession>A0ABW5DTB3</accession>
<organism evidence="3 4">
    <name type="scientific">Lacibacterium aquatile</name>
    <dbReference type="NCBI Taxonomy" id="1168082"/>
    <lineage>
        <taxon>Bacteria</taxon>
        <taxon>Pseudomonadati</taxon>
        <taxon>Pseudomonadota</taxon>
        <taxon>Alphaproteobacteria</taxon>
        <taxon>Rhodospirillales</taxon>
        <taxon>Rhodospirillaceae</taxon>
    </lineage>
</organism>
<reference evidence="4" key="1">
    <citation type="journal article" date="2019" name="Int. J. Syst. Evol. Microbiol.">
        <title>The Global Catalogue of Microorganisms (GCM) 10K type strain sequencing project: providing services to taxonomists for standard genome sequencing and annotation.</title>
        <authorList>
            <consortium name="The Broad Institute Genomics Platform"/>
            <consortium name="The Broad Institute Genome Sequencing Center for Infectious Disease"/>
            <person name="Wu L."/>
            <person name="Ma J."/>
        </authorList>
    </citation>
    <scope>NUCLEOTIDE SEQUENCE [LARGE SCALE GENOMIC DNA]</scope>
    <source>
        <strain evidence="4">CGMCC 1.19062</strain>
    </source>
</reference>
<name>A0ABW5DTB3_9PROT</name>